<proteinExistence type="predicted"/>
<name>A0A1W2C773_9HYPH</name>
<sequence length="217" mass="22973">MTEFAILLAGPIEPTDRLLQRVAKRRVIAADAGMRHAGPLGVVPELWVGDFDSAPPTTGHLRAVERLSFSRDKDQTDGEIAIETAIERGAKSLLLVGALGGPRSDHAFAHLVLALRYAEAGFAVELFDGREEGHPLRPGVPRQLVLAAGTPFSILKFTDLSGLSIAGAAYPLEGIDLPFTSILTQSNEALGPITIRIEAGRAILLAQSAPDEAGSIK</sequence>
<dbReference type="InterPro" id="IPR007373">
    <property type="entry name" value="Thiamin_PyroPKinase_B1-bd"/>
</dbReference>
<dbReference type="GO" id="GO:0004788">
    <property type="term" value="F:thiamine diphosphokinase activity"/>
    <property type="evidence" value="ECO:0007669"/>
    <property type="project" value="UniProtKB-UniRule"/>
</dbReference>
<evidence type="ECO:0000313" key="8">
    <source>
        <dbReference type="Proteomes" id="UP000192656"/>
    </source>
</evidence>
<dbReference type="CDD" id="cd07995">
    <property type="entry name" value="TPK"/>
    <property type="match status" value="1"/>
</dbReference>
<dbReference type="OrthoDB" id="9804377at2"/>
<evidence type="ECO:0000256" key="4">
    <source>
        <dbReference type="ARBA" id="ARBA00022840"/>
    </source>
</evidence>
<dbReference type="Gene3D" id="3.40.50.10240">
    <property type="entry name" value="Thiamin pyrophosphokinase, catalytic domain"/>
    <property type="match status" value="1"/>
</dbReference>
<dbReference type="GO" id="GO:0009229">
    <property type="term" value="P:thiamine diphosphate biosynthetic process"/>
    <property type="evidence" value="ECO:0007669"/>
    <property type="project" value="InterPro"/>
</dbReference>
<keyword evidence="4" id="KW-0067">ATP-binding</keyword>
<feature type="domain" description="Thiamin pyrophosphokinase thiamin-binding" evidence="6">
    <location>
        <begin position="139"/>
        <end position="203"/>
    </location>
</feature>
<dbReference type="SUPFAM" id="SSF63999">
    <property type="entry name" value="Thiamin pyrophosphokinase, catalytic domain"/>
    <property type="match status" value="1"/>
</dbReference>
<dbReference type="GO" id="GO:0016301">
    <property type="term" value="F:kinase activity"/>
    <property type="evidence" value="ECO:0007669"/>
    <property type="project" value="UniProtKB-KW"/>
</dbReference>
<reference evidence="7 8" key="1">
    <citation type="submission" date="2017-04" db="EMBL/GenBank/DDBJ databases">
        <authorList>
            <person name="Afonso C.L."/>
            <person name="Miller P.J."/>
            <person name="Scott M.A."/>
            <person name="Spackman E."/>
            <person name="Goraichik I."/>
            <person name="Dimitrov K.M."/>
            <person name="Suarez D.L."/>
            <person name="Swayne D.E."/>
        </authorList>
    </citation>
    <scope>NUCLEOTIDE SEQUENCE [LARGE SCALE GENOMIC DNA]</scope>
    <source>
        <strain evidence="7 8">CGMCC 1.10972</strain>
    </source>
</reference>
<organism evidence="7 8">
    <name type="scientific">Fulvimarina manganoxydans</name>
    <dbReference type="NCBI Taxonomy" id="937218"/>
    <lineage>
        <taxon>Bacteria</taxon>
        <taxon>Pseudomonadati</taxon>
        <taxon>Pseudomonadota</taxon>
        <taxon>Alphaproteobacteria</taxon>
        <taxon>Hyphomicrobiales</taxon>
        <taxon>Aurantimonadaceae</taxon>
        <taxon>Fulvimarina</taxon>
    </lineage>
</organism>
<dbReference type="GO" id="GO:0006772">
    <property type="term" value="P:thiamine metabolic process"/>
    <property type="evidence" value="ECO:0007669"/>
    <property type="project" value="UniProtKB-UniRule"/>
</dbReference>
<dbReference type="GO" id="GO:0005524">
    <property type="term" value="F:ATP binding"/>
    <property type="evidence" value="ECO:0007669"/>
    <property type="project" value="UniProtKB-KW"/>
</dbReference>
<keyword evidence="8" id="KW-1185">Reference proteome</keyword>
<evidence type="ECO:0000259" key="6">
    <source>
        <dbReference type="SMART" id="SM00983"/>
    </source>
</evidence>
<dbReference type="PANTHER" id="PTHR41299">
    <property type="entry name" value="THIAMINE PYROPHOSPHOKINASE"/>
    <property type="match status" value="1"/>
</dbReference>
<dbReference type="InterPro" id="IPR007371">
    <property type="entry name" value="TPK_catalytic"/>
</dbReference>
<dbReference type="GO" id="GO:0030975">
    <property type="term" value="F:thiamine binding"/>
    <property type="evidence" value="ECO:0007669"/>
    <property type="project" value="InterPro"/>
</dbReference>
<evidence type="ECO:0000256" key="2">
    <source>
        <dbReference type="ARBA" id="ARBA00022741"/>
    </source>
</evidence>
<dbReference type="InterPro" id="IPR006282">
    <property type="entry name" value="Thi_PPkinase"/>
</dbReference>
<dbReference type="Pfam" id="PF04263">
    <property type="entry name" value="TPK_catalytic"/>
    <property type="match status" value="1"/>
</dbReference>
<dbReference type="EMBL" id="FWXR01000009">
    <property type="protein sequence ID" value="SMC80961.1"/>
    <property type="molecule type" value="Genomic_DNA"/>
</dbReference>
<dbReference type="STRING" id="937218.SAMN06297251_1096"/>
<evidence type="ECO:0000256" key="1">
    <source>
        <dbReference type="ARBA" id="ARBA00022679"/>
    </source>
</evidence>
<protein>
    <recommendedName>
        <fullName evidence="5">Thiamine diphosphokinase</fullName>
        <ecNumber evidence="5">2.7.6.2</ecNumber>
    </recommendedName>
</protein>
<dbReference type="PANTHER" id="PTHR41299:SF1">
    <property type="entry name" value="THIAMINE PYROPHOSPHOKINASE"/>
    <property type="match status" value="1"/>
</dbReference>
<dbReference type="InterPro" id="IPR053149">
    <property type="entry name" value="TPK"/>
</dbReference>
<keyword evidence="3 7" id="KW-0418">Kinase</keyword>
<dbReference type="InterPro" id="IPR036759">
    <property type="entry name" value="TPK_catalytic_sf"/>
</dbReference>
<dbReference type="RefSeq" id="WP_084410175.1">
    <property type="nucleotide sequence ID" value="NZ_FWXR01000009.1"/>
</dbReference>
<dbReference type="NCBIfam" id="TIGR01378">
    <property type="entry name" value="thi_PPkinase"/>
    <property type="match status" value="1"/>
</dbReference>
<evidence type="ECO:0000256" key="3">
    <source>
        <dbReference type="ARBA" id="ARBA00022777"/>
    </source>
</evidence>
<dbReference type="EC" id="2.7.6.2" evidence="5"/>
<keyword evidence="1" id="KW-0808">Transferase</keyword>
<accession>A0A1W2C773</accession>
<dbReference type="SMART" id="SM00983">
    <property type="entry name" value="TPK_B1_binding"/>
    <property type="match status" value="1"/>
</dbReference>
<dbReference type="AlphaFoldDB" id="A0A1W2C773"/>
<gene>
    <name evidence="7" type="ORF">SAMN06297251_1096</name>
</gene>
<evidence type="ECO:0000256" key="5">
    <source>
        <dbReference type="NCBIfam" id="TIGR01378"/>
    </source>
</evidence>
<evidence type="ECO:0000313" key="7">
    <source>
        <dbReference type="EMBL" id="SMC80961.1"/>
    </source>
</evidence>
<dbReference type="Proteomes" id="UP000192656">
    <property type="component" value="Unassembled WGS sequence"/>
</dbReference>
<keyword evidence="2" id="KW-0547">Nucleotide-binding</keyword>